<dbReference type="Proteomes" id="UP000663833">
    <property type="component" value="Unassembled WGS sequence"/>
</dbReference>
<evidence type="ECO:0000313" key="1">
    <source>
        <dbReference type="EMBL" id="CAF3652969.1"/>
    </source>
</evidence>
<proteinExistence type="predicted"/>
<reference evidence="1" key="1">
    <citation type="submission" date="2021-02" db="EMBL/GenBank/DDBJ databases">
        <authorList>
            <person name="Nowell W R."/>
        </authorList>
    </citation>
    <scope>NUCLEOTIDE SEQUENCE</scope>
</reference>
<protein>
    <submittedName>
        <fullName evidence="1">Uncharacterized protein</fullName>
    </submittedName>
</protein>
<accession>A0A818R879</accession>
<evidence type="ECO:0000313" key="2">
    <source>
        <dbReference type="Proteomes" id="UP000663833"/>
    </source>
</evidence>
<dbReference type="AlphaFoldDB" id="A0A818R879"/>
<gene>
    <name evidence="1" type="ORF">LUA448_LOCUS33079</name>
</gene>
<organism evidence="1 2">
    <name type="scientific">Rotaria socialis</name>
    <dbReference type="NCBI Taxonomy" id="392032"/>
    <lineage>
        <taxon>Eukaryota</taxon>
        <taxon>Metazoa</taxon>
        <taxon>Spiralia</taxon>
        <taxon>Gnathifera</taxon>
        <taxon>Rotifera</taxon>
        <taxon>Eurotatoria</taxon>
        <taxon>Bdelloidea</taxon>
        <taxon>Philodinida</taxon>
        <taxon>Philodinidae</taxon>
        <taxon>Rotaria</taxon>
    </lineage>
</organism>
<dbReference type="EMBL" id="CAJNYD010004968">
    <property type="protein sequence ID" value="CAF3652969.1"/>
    <property type="molecule type" value="Genomic_DNA"/>
</dbReference>
<comment type="caution">
    <text evidence="1">The sequence shown here is derived from an EMBL/GenBank/DDBJ whole genome shotgun (WGS) entry which is preliminary data.</text>
</comment>
<name>A0A818R879_9BILA</name>
<sequence>MLIFMSYCSNLRRFKVYLDGPHNDLCPYIIILQNRHDLILNLQDEWSFEQLLTTCPYLKHLALKLEARKGIHNMLEPLACILYFYTFN</sequence>